<dbReference type="OrthoDB" id="429813at2759"/>
<keyword evidence="2" id="KW-0597">Phosphoprotein</keyword>
<dbReference type="AlphaFoldDB" id="A0A1L7XXY8"/>
<evidence type="ECO:0000259" key="3">
    <source>
        <dbReference type="Pfam" id="PF00501"/>
    </source>
</evidence>
<name>A0A1L7XXY8_9HELO</name>
<dbReference type="PANTHER" id="PTHR43439">
    <property type="entry name" value="PHENYLACETATE-COENZYME A LIGASE"/>
    <property type="match status" value="1"/>
</dbReference>
<protein>
    <recommendedName>
        <fullName evidence="3">AMP-dependent synthetase/ligase domain-containing protein</fullName>
    </recommendedName>
</protein>
<dbReference type="Pfam" id="PF00501">
    <property type="entry name" value="AMP-binding"/>
    <property type="match status" value="1"/>
</dbReference>
<reference evidence="4 5" key="1">
    <citation type="submission" date="2016-03" db="EMBL/GenBank/DDBJ databases">
        <authorList>
            <person name="Ploux O."/>
        </authorList>
    </citation>
    <scope>NUCLEOTIDE SEQUENCE [LARGE SCALE GENOMIC DNA]</scope>
    <source>
        <strain evidence="4 5">UAMH 11012</strain>
    </source>
</reference>
<organism evidence="4 5">
    <name type="scientific">Phialocephala subalpina</name>
    <dbReference type="NCBI Taxonomy" id="576137"/>
    <lineage>
        <taxon>Eukaryota</taxon>
        <taxon>Fungi</taxon>
        <taxon>Dikarya</taxon>
        <taxon>Ascomycota</taxon>
        <taxon>Pezizomycotina</taxon>
        <taxon>Leotiomycetes</taxon>
        <taxon>Helotiales</taxon>
        <taxon>Mollisiaceae</taxon>
        <taxon>Phialocephala</taxon>
        <taxon>Phialocephala fortinii species complex</taxon>
    </lineage>
</organism>
<dbReference type="Proteomes" id="UP000184330">
    <property type="component" value="Unassembled WGS sequence"/>
</dbReference>
<sequence length="530" mass="60827">MFIKERKPYCVWVDERARETPERPYAIIPSSKTLNDGYINFTYAQLAKAVDQMSWWLDQKLGKSSIFDVVAYIGSNDLRYAFLYFAALKTRRQVLFPLDQNTKQAHLNLLESTGCRILIASEEIQTWDTLRPEADDFTFLKMPPFQYFAAKEPVDNYPYSRAWDETKHEPILIMHTSGTTGLPKPVRFTSYMMSLFNTGFLPTMFSSLKTIIPLPPSWILGIFFHVNMPIESGVIPILLPSDAPMPMTAPYMDALHVQTHADAGVYVPFVLRGLAKNPTYLEHMRHMKAISWGGAPLDQKTGDILTAFPDVRLQAIMGSTEVGSYGLLGTAKEDWMWYNFDPSTGFQFWPFQDDLFESVIVRHKDPEEARTQIIFHVFPDLEVYRTKDVWREHTDPEKRGLWLYCGRTDDFVKLSSLTKFNATHVEGLITKDPRVKACVMGGDGREMPFLIVEMTEEIGDEPAKERIWLMVESINSQMSSMISLEKEMIMLAKKEKPIKRVPGKGTVNRRATVEDYASEIEELYRLQGSK</sequence>
<keyword evidence="5" id="KW-1185">Reference proteome</keyword>
<dbReference type="InterPro" id="IPR020845">
    <property type="entry name" value="AMP-binding_CS"/>
</dbReference>
<evidence type="ECO:0000256" key="1">
    <source>
        <dbReference type="ARBA" id="ARBA00022450"/>
    </source>
</evidence>
<gene>
    <name evidence="4" type="ORF">PAC_19695</name>
</gene>
<dbReference type="EMBL" id="FJOG01000080">
    <property type="protein sequence ID" value="CZR69795.1"/>
    <property type="molecule type" value="Genomic_DNA"/>
</dbReference>
<evidence type="ECO:0000313" key="4">
    <source>
        <dbReference type="EMBL" id="CZR69795.1"/>
    </source>
</evidence>
<dbReference type="SUPFAM" id="SSF56801">
    <property type="entry name" value="Acetyl-CoA synthetase-like"/>
    <property type="match status" value="1"/>
</dbReference>
<dbReference type="STRING" id="576137.A0A1L7XXY8"/>
<dbReference type="Pfam" id="PF23562">
    <property type="entry name" value="AMP-binding_C_3"/>
    <property type="match status" value="1"/>
</dbReference>
<evidence type="ECO:0000256" key="2">
    <source>
        <dbReference type="ARBA" id="ARBA00022553"/>
    </source>
</evidence>
<dbReference type="Gene3D" id="3.40.50.12780">
    <property type="entry name" value="N-terminal domain of ligase-like"/>
    <property type="match status" value="1"/>
</dbReference>
<accession>A0A1L7XXY8</accession>
<dbReference type="PANTHER" id="PTHR43439:SF2">
    <property type="entry name" value="ENZYME, PUTATIVE (JCVI)-RELATED"/>
    <property type="match status" value="1"/>
</dbReference>
<evidence type="ECO:0000313" key="5">
    <source>
        <dbReference type="Proteomes" id="UP000184330"/>
    </source>
</evidence>
<dbReference type="PROSITE" id="PS00455">
    <property type="entry name" value="AMP_BINDING"/>
    <property type="match status" value="1"/>
</dbReference>
<proteinExistence type="predicted"/>
<keyword evidence="1" id="KW-0596">Phosphopantetheine</keyword>
<dbReference type="InterPro" id="IPR051414">
    <property type="entry name" value="Adenylate-forming_Reductase"/>
</dbReference>
<feature type="domain" description="AMP-dependent synthetase/ligase" evidence="3">
    <location>
        <begin position="14"/>
        <end position="328"/>
    </location>
</feature>
<dbReference type="InterPro" id="IPR000873">
    <property type="entry name" value="AMP-dep_synth/lig_dom"/>
</dbReference>
<dbReference type="InterPro" id="IPR042099">
    <property type="entry name" value="ANL_N_sf"/>
</dbReference>